<keyword evidence="1" id="KW-0812">Transmembrane</keyword>
<organism evidence="2 3">
    <name type="scientific">Devosia neptuniae</name>
    <dbReference type="NCBI Taxonomy" id="191302"/>
    <lineage>
        <taxon>Bacteria</taxon>
        <taxon>Pseudomonadati</taxon>
        <taxon>Pseudomonadota</taxon>
        <taxon>Alphaproteobacteria</taxon>
        <taxon>Hyphomicrobiales</taxon>
        <taxon>Devosiaceae</taxon>
        <taxon>Devosia</taxon>
    </lineage>
</organism>
<keyword evidence="1" id="KW-0472">Membrane</keyword>
<name>A0ABY6CC82_9HYPH</name>
<reference evidence="2 3" key="1">
    <citation type="submission" date="2022-09" db="EMBL/GenBank/DDBJ databases">
        <title>Interaction between co-microsymbionts with complementary sets of symbiotic genes in legume-rhizobium systems.</title>
        <authorList>
            <person name="Safronova V."/>
            <person name="Sazanova A."/>
            <person name="Afonin A."/>
            <person name="Chirak E."/>
        </authorList>
    </citation>
    <scope>NUCLEOTIDE SEQUENCE [LARGE SCALE GENOMIC DNA]</scope>
    <source>
        <strain evidence="2 3">A18/4-1</strain>
        <plasmid evidence="2 3">p_unnamed1</plasmid>
    </source>
</reference>
<evidence type="ECO:0000313" key="3">
    <source>
        <dbReference type="Proteomes" id="UP001061862"/>
    </source>
</evidence>
<protein>
    <submittedName>
        <fullName evidence="2">Uncharacterized protein</fullName>
    </submittedName>
</protein>
<dbReference type="Proteomes" id="UP001061862">
    <property type="component" value="Plasmid p_unnamed1"/>
</dbReference>
<evidence type="ECO:0000256" key="1">
    <source>
        <dbReference type="SAM" id="Phobius"/>
    </source>
</evidence>
<keyword evidence="3" id="KW-1185">Reference proteome</keyword>
<keyword evidence="2" id="KW-0614">Plasmid</keyword>
<proteinExistence type="predicted"/>
<dbReference type="RefSeq" id="WP_262165189.1">
    <property type="nucleotide sequence ID" value="NZ_CP104964.1"/>
</dbReference>
<geneLocation type="plasmid" evidence="2 3">
    <name>p_unnamed1</name>
</geneLocation>
<dbReference type="EMBL" id="CP104964">
    <property type="protein sequence ID" value="UXN67753.1"/>
    <property type="molecule type" value="Genomic_DNA"/>
</dbReference>
<evidence type="ECO:0000313" key="2">
    <source>
        <dbReference type="EMBL" id="UXN67753.1"/>
    </source>
</evidence>
<gene>
    <name evidence="2" type="ORF">N8A98_01435</name>
</gene>
<sequence length="59" mass="5800">MSRDVKRTVAQFLNGVALAILAAGAIGPVAMANATLPSVIVAIAISVGLHGLALFVSAA</sequence>
<accession>A0ABY6CC82</accession>
<keyword evidence="1" id="KW-1133">Transmembrane helix</keyword>
<feature type="transmembrane region" description="Helical" evidence="1">
    <location>
        <begin position="36"/>
        <end position="56"/>
    </location>
</feature>
<feature type="transmembrane region" description="Helical" evidence="1">
    <location>
        <begin position="12"/>
        <end position="30"/>
    </location>
</feature>